<name>A0A014MFW4_9BURK</name>
<proteinExistence type="predicted"/>
<dbReference type="EMBL" id="JBOK01000006">
    <property type="protein sequence ID" value="EXU80606.1"/>
    <property type="molecule type" value="Genomic_DNA"/>
</dbReference>
<evidence type="ECO:0000313" key="2">
    <source>
        <dbReference type="Proteomes" id="UP000020766"/>
    </source>
</evidence>
<dbReference type="AlphaFoldDB" id="A0A014MFW4"/>
<sequence>MILLVKCILSRFFAELRRVKYSENLLVQLLNEVMCCIDQ</sequence>
<protein>
    <submittedName>
        <fullName evidence="1">Uncharacterized protein</fullName>
    </submittedName>
</protein>
<keyword evidence="2" id="KW-1185">Reference proteome</keyword>
<gene>
    <name evidence="1" type="ORF">AX13_15205</name>
</gene>
<evidence type="ECO:0000313" key="1">
    <source>
        <dbReference type="EMBL" id="EXU80606.1"/>
    </source>
</evidence>
<accession>A0A014MFW4</accession>
<comment type="caution">
    <text evidence="1">The sequence shown here is derived from an EMBL/GenBank/DDBJ whole genome shotgun (WGS) entry which is preliminary data.</text>
</comment>
<reference evidence="1 2" key="1">
    <citation type="submission" date="2014-01" db="EMBL/GenBank/DDBJ databases">
        <title>Interspecies Systems Biology Uncovers Metabolites Affecting C. elegans Gene Expression and Life History Traits.</title>
        <authorList>
            <person name="Watson E."/>
            <person name="Macneil L.T."/>
            <person name="Ritter A.D."/>
            <person name="Yilmaz L.S."/>
            <person name="Rosebrock A.P."/>
            <person name="Caudy A.A."/>
            <person name="Walhout A.J."/>
        </authorList>
    </citation>
    <scope>NUCLEOTIDE SEQUENCE [LARGE SCALE GENOMIC DNA]</scope>
    <source>
        <strain evidence="1 2">DA1877</strain>
    </source>
</reference>
<organism evidence="1 2">
    <name type="scientific">Comamonas aquatica DA1877</name>
    <dbReference type="NCBI Taxonomy" id="1457173"/>
    <lineage>
        <taxon>Bacteria</taxon>
        <taxon>Pseudomonadati</taxon>
        <taxon>Pseudomonadota</taxon>
        <taxon>Betaproteobacteria</taxon>
        <taxon>Burkholderiales</taxon>
        <taxon>Comamonadaceae</taxon>
        <taxon>Comamonas</taxon>
    </lineage>
</organism>
<dbReference type="Proteomes" id="UP000020766">
    <property type="component" value="Unassembled WGS sequence"/>
</dbReference>